<dbReference type="RefSeq" id="WP_130532619.1">
    <property type="nucleotide sequence ID" value="NZ_SHME01000004.1"/>
</dbReference>
<evidence type="ECO:0000313" key="2">
    <source>
        <dbReference type="Proteomes" id="UP000293089"/>
    </source>
</evidence>
<proteinExistence type="predicted"/>
<protein>
    <recommendedName>
        <fullName evidence="3">Phage protein</fullName>
    </recommendedName>
</protein>
<keyword evidence="2" id="KW-1185">Reference proteome</keyword>
<gene>
    <name evidence="1" type="ORF">EA658_13690</name>
</gene>
<reference evidence="1 2" key="1">
    <citation type="submission" date="2019-02" db="EMBL/GenBank/DDBJ databases">
        <title>WGS of Pseudoxanthomonas species novum from clinical isolates.</title>
        <authorList>
            <person name="Bernier A.-M."/>
            <person name="Bernard K."/>
            <person name="Vachon A."/>
        </authorList>
    </citation>
    <scope>NUCLEOTIDE SEQUENCE [LARGE SCALE GENOMIC DNA]</scope>
    <source>
        <strain evidence="2">NML 170316</strain>
    </source>
</reference>
<evidence type="ECO:0008006" key="3">
    <source>
        <dbReference type="Google" id="ProtNLM"/>
    </source>
</evidence>
<evidence type="ECO:0000313" key="1">
    <source>
        <dbReference type="EMBL" id="TAA18199.1"/>
    </source>
</evidence>
<name>A0ABY1WB13_9GAMM</name>
<dbReference type="EMBL" id="SHME01000004">
    <property type="protein sequence ID" value="TAA18199.1"/>
    <property type="molecule type" value="Genomic_DNA"/>
</dbReference>
<organism evidence="1 2">
    <name type="scientific">Pseudoxanthomonas winnipegensis</name>
    <dbReference type="NCBI Taxonomy" id="2480810"/>
    <lineage>
        <taxon>Bacteria</taxon>
        <taxon>Pseudomonadati</taxon>
        <taxon>Pseudomonadota</taxon>
        <taxon>Gammaproteobacteria</taxon>
        <taxon>Lysobacterales</taxon>
        <taxon>Lysobacteraceae</taxon>
        <taxon>Pseudoxanthomonas</taxon>
    </lineage>
</organism>
<dbReference type="Proteomes" id="UP000293089">
    <property type="component" value="Unassembled WGS sequence"/>
</dbReference>
<comment type="caution">
    <text evidence="1">The sequence shown here is derived from an EMBL/GenBank/DDBJ whole genome shotgun (WGS) entry which is preliminary data.</text>
</comment>
<sequence length="279" mass="31508">MSLLMFDVDGNGSFSRTLTDLEQRQLPYALMQAVNGVAREIKYQWDRLIQTQLLDPVKLTVNSVYLRKARYTRGEDGTREAGAAEVFIRDEAFKGTPPARYLMPQVFGGLGHDRGIDRGLRRAGWLRPGEFAIAVADNTLMDNHGNIRNGVVQQILSQLGAQFDRYSNEDADAKVFRNRRARGKSLKQARNRRFFAVSRQGKDVGTVGNHTAHLSPGVYVRDGKHDLTKVYNFVGRAPTYAPRLDLFGAAERTWLKLMPFFTDRELDKAMADAARRGWA</sequence>
<accession>A0ABY1WB13</accession>